<dbReference type="Proteomes" id="UP000286716">
    <property type="component" value="Unassembled WGS sequence"/>
</dbReference>
<keyword evidence="2" id="KW-0175">Coiled coil</keyword>
<proteinExistence type="inferred from homology"/>
<gene>
    <name evidence="4" type="ORF">DMA12_02920</name>
</gene>
<keyword evidence="5" id="KW-1185">Reference proteome</keyword>
<organism evidence="4 5">
    <name type="scientific">Amycolatopsis balhimycina DSM 5908</name>
    <dbReference type="NCBI Taxonomy" id="1081091"/>
    <lineage>
        <taxon>Bacteria</taxon>
        <taxon>Bacillati</taxon>
        <taxon>Actinomycetota</taxon>
        <taxon>Actinomycetes</taxon>
        <taxon>Pseudonocardiales</taxon>
        <taxon>Pseudonocardiaceae</taxon>
        <taxon>Amycolatopsis</taxon>
    </lineage>
</organism>
<evidence type="ECO:0000256" key="1">
    <source>
        <dbReference type="RuleBase" id="RU362001"/>
    </source>
</evidence>
<dbReference type="RefSeq" id="WP_084641806.1">
    <property type="nucleotide sequence ID" value="NZ_QHHU01000002.1"/>
</dbReference>
<dbReference type="Pfam" id="PF06013">
    <property type="entry name" value="WXG100"/>
    <property type="match status" value="1"/>
</dbReference>
<evidence type="ECO:0000313" key="4">
    <source>
        <dbReference type="EMBL" id="RSM50216.1"/>
    </source>
</evidence>
<dbReference type="OrthoDB" id="4554345at2"/>
<dbReference type="InterPro" id="IPR010310">
    <property type="entry name" value="T7SS_ESAT-6-like"/>
</dbReference>
<comment type="caution">
    <text evidence="4">The sequence shown here is derived from an EMBL/GenBank/DDBJ whole genome shotgun (WGS) entry which is preliminary data.</text>
</comment>
<feature type="coiled-coil region" evidence="2">
    <location>
        <begin position="73"/>
        <end position="100"/>
    </location>
</feature>
<dbReference type="NCBIfam" id="TIGR03930">
    <property type="entry name" value="WXG100_ESAT6"/>
    <property type="match status" value="1"/>
</dbReference>
<dbReference type="AlphaFoldDB" id="A0A428X4F9"/>
<dbReference type="Gene3D" id="1.10.287.1060">
    <property type="entry name" value="ESAT-6-like"/>
    <property type="match status" value="1"/>
</dbReference>
<protein>
    <recommendedName>
        <fullName evidence="1">ESAT-6-like protein</fullName>
    </recommendedName>
</protein>
<name>A0A428X4F9_AMYBA</name>
<dbReference type="SUPFAM" id="SSF140453">
    <property type="entry name" value="EsxAB dimer-like"/>
    <property type="match status" value="1"/>
</dbReference>
<evidence type="ECO:0000256" key="2">
    <source>
        <dbReference type="SAM" id="Coils"/>
    </source>
</evidence>
<dbReference type="InterPro" id="IPR036689">
    <property type="entry name" value="ESAT-6-like_sf"/>
</dbReference>
<accession>A0A428X4F9</accession>
<evidence type="ECO:0000313" key="5">
    <source>
        <dbReference type="Proteomes" id="UP000286716"/>
    </source>
</evidence>
<evidence type="ECO:0000256" key="3">
    <source>
        <dbReference type="SAM" id="MobiDB-lite"/>
    </source>
</evidence>
<reference evidence="4 5" key="1">
    <citation type="submission" date="2018-05" db="EMBL/GenBank/DDBJ databases">
        <title>Evolution of GPA BGCs.</title>
        <authorList>
            <person name="Waglechner N."/>
            <person name="Wright G.D."/>
        </authorList>
    </citation>
    <scope>NUCLEOTIDE SEQUENCE [LARGE SCALE GENOMIC DNA]</scope>
    <source>
        <strain evidence="4 5">DSM 5908</strain>
    </source>
</reference>
<dbReference type="EMBL" id="QHHU01000002">
    <property type="protein sequence ID" value="RSM50216.1"/>
    <property type="molecule type" value="Genomic_DNA"/>
</dbReference>
<feature type="compositionally biased region" description="Polar residues" evidence="3">
    <location>
        <begin position="9"/>
        <end position="20"/>
    </location>
</feature>
<comment type="similarity">
    <text evidence="1">Belongs to the WXG100 family.</text>
</comment>
<sequence length="110" mass="12124">MAGAGSGFTGTVEQFTSSEQKVTEVRAHMDTNLATLRDRIEATRAGWQGAAAKAFDNVMNRFDEDARGINQSLQKIADLLKEAGSKYEKSEQEQQEIMRAVNAGFDRLNP</sequence>
<feature type="region of interest" description="Disordered" evidence="3">
    <location>
        <begin position="1"/>
        <end position="23"/>
    </location>
</feature>